<evidence type="ECO:0000256" key="3">
    <source>
        <dbReference type="ARBA" id="ARBA00023004"/>
    </source>
</evidence>
<dbReference type="PANTHER" id="PTHR43177:SF3">
    <property type="entry name" value="PROTEIN NRFC HOMOLOG"/>
    <property type="match status" value="1"/>
</dbReference>
<dbReference type="Pfam" id="PF13620">
    <property type="entry name" value="CarboxypepD_reg"/>
    <property type="match status" value="1"/>
</dbReference>
<feature type="domain" description="4Fe-4S ferredoxin-type" evidence="5">
    <location>
        <begin position="58"/>
        <end position="155"/>
    </location>
</feature>
<protein>
    <submittedName>
        <fullName evidence="6">Carboxypeptidase regulatory-like domain-containing protein</fullName>
    </submittedName>
</protein>
<keyword evidence="2" id="KW-0479">Metal-binding</keyword>
<reference evidence="6" key="1">
    <citation type="submission" date="2021-11" db="EMBL/GenBank/DDBJ databases">
        <title>A Novel Adlercreutzia Species, isolated from a Allomyrina dichotoma larva feces.</title>
        <authorList>
            <person name="Suh M.K."/>
        </authorList>
    </citation>
    <scope>NUCLEOTIDE SEQUENCE</scope>
    <source>
        <strain evidence="6">JBNU-10</strain>
    </source>
</reference>
<dbReference type="RefSeq" id="WP_242165559.1">
    <property type="nucleotide sequence ID" value="NZ_JAJMLW010000003.1"/>
</dbReference>
<keyword evidence="3" id="KW-0408">Iron</keyword>
<proteinExistence type="predicted"/>
<dbReference type="Pfam" id="PF13247">
    <property type="entry name" value="Fer4_11"/>
    <property type="match status" value="1"/>
</dbReference>
<evidence type="ECO:0000313" key="6">
    <source>
        <dbReference type="EMBL" id="MCI2242366.1"/>
    </source>
</evidence>
<keyword evidence="1" id="KW-0004">4Fe-4S</keyword>
<dbReference type="SUPFAM" id="SSF54862">
    <property type="entry name" value="4Fe-4S ferredoxins"/>
    <property type="match status" value="1"/>
</dbReference>
<dbReference type="InterPro" id="IPR050954">
    <property type="entry name" value="ET_IronSulfur_Cluster-Binding"/>
</dbReference>
<dbReference type="PANTHER" id="PTHR43177">
    <property type="entry name" value="PROTEIN NRFC"/>
    <property type="match status" value="1"/>
</dbReference>
<dbReference type="Gene3D" id="2.60.40.10">
    <property type="entry name" value="Immunoglobulins"/>
    <property type="match status" value="1"/>
</dbReference>
<evidence type="ECO:0000259" key="5">
    <source>
        <dbReference type="Pfam" id="PF13247"/>
    </source>
</evidence>
<evidence type="ECO:0000256" key="1">
    <source>
        <dbReference type="ARBA" id="ARBA00022485"/>
    </source>
</evidence>
<keyword evidence="7" id="KW-1185">Reference proteome</keyword>
<dbReference type="Gene3D" id="3.30.70.20">
    <property type="match status" value="2"/>
</dbReference>
<comment type="caution">
    <text evidence="6">The sequence shown here is derived from an EMBL/GenBank/DDBJ whole genome shotgun (WGS) entry which is preliminary data.</text>
</comment>
<dbReference type="InterPro" id="IPR017896">
    <property type="entry name" value="4Fe4S_Fe-S-bd"/>
</dbReference>
<sequence length="269" mass="29485">MKAILFDASLCNGCYGCQMACKDEHCGNSWLPIAAEQPLTGQFWCRVDQETRGKTPEVKVQYTPVLCAHCEHASCMEAAEDGAVYRREDGLVIIDPLKSKGQRQIVDACPAHVIFWNEELEIPQKCTGCAHLMDDGWEAPRCVDVCATGALTYVDEADIPDDAEPMPVLADNHPHVYYRHIPRRWVYGVLVDRVANEVVIGATVRLMDAAGNEVAAVETDDFGEFRFKELASAPHTVRASVAGYEDVALAADTTDADVVLGDIFLKAVA</sequence>
<organism evidence="6 7">
    <name type="scientific">Adlercreutzia faecimuris</name>
    <dbReference type="NCBI Taxonomy" id="2897341"/>
    <lineage>
        <taxon>Bacteria</taxon>
        <taxon>Bacillati</taxon>
        <taxon>Actinomycetota</taxon>
        <taxon>Coriobacteriia</taxon>
        <taxon>Eggerthellales</taxon>
        <taxon>Eggerthellaceae</taxon>
        <taxon>Adlercreutzia</taxon>
    </lineage>
</organism>
<dbReference type="Proteomes" id="UP001430755">
    <property type="component" value="Unassembled WGS sequence"/>
</dbReference>
<dbReference type="EMBL" id="JAJMLW010000003">
    <property type="protein sequence ID" value="MCI2242366.1"/>
    <property type="molecule type" value="Genomic_DNA"/>
</dbReference>
<evidence type="ECO:0000256" key="4">
    <source>
        <dbReference type="ARBA" id="ARBA00023014"/>
    </source>
</evidence>
<gene>
    <name evidence="6" type="ORF">LPT13_08390</name>
</gene>
<evidence type="ECO:0000256" key="2">
    <source>
        <dbReference type="ARBA" id="ARBA00022723"/>
    </source>
</evidence>
<keyword evidence="4" id="KW-0411">Iron-sulfur</keyword>
<dbReference type="InterPro" id="IPR013783">
    <property type="entry name" value="Ig-like_fold"/>
</dbReference>
<accession>A0ABS9WHL9</accession>
<evidence type="ECO:0000313" key="7">
    <source>
        <dbReference type="Proteomes" id="UP001430755"/>
    </source>
</evidence>
<dbReference type="SUPFAM" id="SSF49478">
    <property type="entry name" value="Cna protein B-type domain"/>
    <property type="match status" value="1"/>
</dbReference>
<name>A0ABS9WHL9_9ACTN</name>